<evidence type="ECO:0000259" key="1">
    <source>
        <dbReference type="PROSITE" id="PS50043"/>
    </source>
</evidence>
<evidence type="ECO:0000313" key="2">
    <source>
        <dbReference type="EMBL" id="MEU8133636.1"/>
    </source>
</evidence>
<dbReference type="Gene3D" id="3.40.50.300">
    <property type="entry name" value="P-loop containing nucleotide triphosphate hydrolases"/>
    <property type="match status" value="1"/>
</dbReference>
<sequence length="928" mass="99214">MNGDRVLRHRDSATSFVGRRRELADIARVFANGARLVSLVGPGGIGKTRLAMRVARLRADRGQEVVLVDLAPICSHGRLEDAVLRAATRGAEARGLPPRSFTELLGDREVLVVLDNCEHLTAEARRVAESLLTDCPGVRIIATGREPLRAEGETVRHVEPLAVDSEAEGAGGHDNQAVRLFIDRARLVRRTLDVSPSVVGDVRRIVRAVDGIPLAIELAAARARMLTVHEIADGLNLHMLSATRRGGDARHRTMSTSLDWSYSLLSIPERVLFRRLSQFRGQWSEEAAIAVCADDDLPPEAVPGHLRALVAKSLVVRRETPLGERFRMLLPIRDYAREQVYSAHDPAVHPVAGVPSADRHLRYYVELAERADAAQWVLDFQGREELEDASANFHAALEHACAHHPEDALRLAAALGFYWRVTGRLTIAAEASARALEAAPGTPHPARAVVLANQSALLFWLGNVSDAHAYAVAAVDSASLTGDTRARAHALVRLGSSLAATCAREAQTVMREAVDLARRSYDPVVLGDALVNLTLSLMWQEDYTAMREAAEESASLAYIFGFDYIEALTLWCQAHEARARHDPARARASAERVLELTGGDTPGRGGCDVRTFCHNGAVQILALTAVDEGDPERAAALVAAELARCESEPVPWGVGVLLHARGCAELAAGDTAAARATGMQLYERERGGSAALAWRGLEILMRAALAEGDTAAARRHAEGIRILARDLGNRVAEATATLGTAHADLAAGDAGSAEMRAREAFGIGLAARMPAHAVAALDLLGEIAVARGRPAQAACLVAAADASGGAVREPYRQAAYAAVRGAIDTALDASEREAAYAQGAGMTLDDVAGYLRRTRGKRVRADRGWASLTATETAVARLAADGLLNPAIAERLVIARATVKVHLSRVYAKVGVANRTELAAQLRAVPPT</sequence>
<reference evidence="2 3" key="1">
    <citation type="submission" date="2024-06" db="EMBL/GenBank/DDBJ databases">
        <title>The Natural Products Discovery Center: Release of the First 8490 Sequenced Strains for Exploring Actinobacteria Biosynthetic Diversity.</title>
        <authorList>
            <person name="Kalkreuter E."/>
            <person name="Kautsar S.A."/>
            <person name="Yang D."/>
            <person name="Bader C.D."/>
            <person name="Teijaro C.N."/>
            <person name="Fluegel L."/>
            <person name="Davis C.M."/>
            <person name="Simpson J.R."/>
            <person name="Lauterbach L."/>
            <person name="Steele A.D."/>
            <person name="Gui C."/>
            <person name="Meng S."/>
            <person name="Li G."/>
            <person name="Viehrig K."/>
            <person name="Ye F."/>
            <person name="Su P."/>
            <person name="Kiefer A.F."/>
            <person name="Nichols A."/>
            <person name="Cepeda A.J."/>
            <person name="Yan W."/>
            <person name="Fan B."/>
            <person name="Jiang Y."/>
            <person name="Adhikari A."/>
            <person name="Zheng C.-J."/>
            <person name="Schuster L."/>
            <person name="Cowan T.M."/>
            <person name="Smanski M.J."/>
            <person name="Chevrette M.G."/>
            <person name="De Carvalho L.P.S."/>
            <person name="Shen B."/>
        </authorList>
    </citation>
    <scope>NUCLEOTIDE SEQUENCE [LARGE SCALE GENOMIC DNA]</scope>
    <source>
        <strain evidence="2 3">NPDC048946</strain>
    </source>
</reference>
<dbReference type="RefSeq" id="WP_358351450.1">
    <property type="nucleotide sequence ID" value="NZ_JBEZFP010000016.1"/>
</dbReference>
<dbReference type="PANTHER" id="PTHR47691:SF3">
    <property type="entry name" value="HTH-TYPE TRANSCRIPTIONAL REGULATOR RV0890C-RELATED"/>
    <property type="match status" value="1"/>
</dbReference>
<dbReference type="InterPro" id="IPR000792">
    <property type="entry name" value="Tscrpt_reg_LuxR_C"/>
</dbReference>
<organism evidence="2 3">
    <name type="scientific">Streptodolium elevatio</name>
    <dbReference type="NCBI Taxonomy" id="3157996"/>
    <lineage>
        <taxon>Bacteria</taxon>
        <taxon>Bacillati</taxon>
        <taxon>Actinomycetota</taxon>
        <taxon>Actinomycetes</taxon>
        <taxon>Kitasatosporales</taxon>
        <taxon>Streptomycetaceae</taxon>
        <taxon>Streptodolium</taxon>
    </lineage>
</organism>
<dbReference type="PANTHER" id="PTHR47691">
    <property type="entry name" value="REGULATOR-RELATED"/>
    <property type="match status" value="1"/>
</dbReference>
<dbReference type="Pfam" id="PF00196">
    <property type="entry name" value="GerE"/>
    <property type="match status" value="1"/>
</dbReference>
<dbReference type="Gene3D" id="1.25.40.10">
    <property type="entry name" value="Tetratricopeptide repeat domain"/>
    <property type="match status" value="1"/>
</dbReference>
<comment type="caution">
    <text evidence="2">The sequence shown here is derived from an EMBL/GenBank/DDBJ whole genome shotgun (WGS) entry which is preliminary data.</text>
</comment>
<dbReference type="SMART" id="SM00421">
    <property type="entry name" value="HTH_LUXR"/>
    <property type="match status" value="1"/>
</dbReference>
<dbReference type="PROSITE" id="PS50043">
    <property type="entry name" value="HTH_LUXR_2"/>
    <property type="match status" value="1"/>
</dbReference>
<dbReference type="Pfam" id="PF25872">
    <property type="entry name" value="HTH_77"/>
    <property type="match status" value="1"/>
</dbReference>
<name>A0ABV3DD10_9ACTN</name>
<dbReference type="SUPFAM" id="SSF52540">
    <property type="entry name" value="P-loop containing nucleoside triphosphate hydrolases"/>
    <property type="match status" value="1"/>
</dbReference>
<dbReference type="CDD" id="cd06170">
    <property type="entry name" value="LuxR_C_like"/>
    <property type="match status" value="1"/>
</dbReference>
<protein>
    <submittedName>
        <fullName evidence="2">LuxR C-terminal-related transcriptional regulator</fullName>
    </submittedName>
</protein>
<dbReference type="InterPro" id="IPR011990">
    <property type="entry name" value="TPR-like_helical_dom_sf"/>
</dbReference>
<dbReference type="SUPFAM" id="SSF46894">
    <property type="entry name" value="C-terminal effector domain of the bipartite response regulators"/>
    <property type="match status" value="1"/>
</dbReference>
<dbReference type="PROSITE" id="PS00622">
    <property type="entry name" value="HTH_LUXR_1"/>
    <property type="match status" value="1"/>
</dbReference>
<evidence type="ECO:0000313" key="3">
    <source>
        <dbReference type="Proteomes" id="UP001551482"/>
    </source>
</evidence>
<keyword evidence="3" id="KW-1185">Reference proteome</keyword>
<dbReference type="SUPFAM" id="SSF48452">
    <property type="entry name" value="TPR-like"/>
    <property type="match status" value="2"/>
</dbReference>
<dbReference type="Gene3D" id="1.10.10.10">
    <property type="entry name" value="Winged helix-like DNA-binding domain superfamily/Winged helix DNA-binding domain"/>
    <property type="match status" value="1"/>
</dbReference>
<dbReference type="Proteomes" id="UP001551482">
    <property type="component" value="Unassembled WGS sequence"/>
</dbReference>
<gene>
    <name evidence="2" type="ORF">AB0C36_09025</name>
</gene>
<dbReference type="PRINTS" id="PR00038">
    <property type="entry name" value="HTHLUXR"/>
</dbReference>
<dbReference type="PRINTS" id="PR00364">
    <property type="entry name" value="DISEASERSIST"/>
</dbReference>
<accession>A0ABV3DD10</accession>
<dbReference type="InterPro" id="IPR036388">
    <property type="entry name" value="WH-like_DNA-bd_sf"/>
</dbReference>
<dbReference type="InterPro" id="IPR016032">
    <property type="entry name" value="Sig_transdc_resp-reg_C-effctor"/>
</dbReference>
<dbReference type="InterPro" id="IPR027417">
    <property type="entry name" value="P-loop_NTPase"/>
</dbReference>
<dbReference type="InterPro" id="IPR058852">
    <property type="entry name" value="HTH_77"/>
</dbReference>
<dbReference type="EMBL" id="JBEZFP010000016">
    <property type="protein sequence ID" value="MEU8133636.1"/>
    <property type="molecule type" value="Genomic_DNA"/>
</dbReference>
<feature type="domain" description="HTH luxR-type" evidence="1">
    <location>
        <begin position="861"/>
        <end position="926"/>
    </location>
</feature>
<proteinExistence type="predicted"/>